<accession>A0A022PSN6</accession>
<dbReference type="Proteomes" id="UP000023464">
    <property type="component" value="Unassembled WGS sequence"/>
</dbReference>
<comment type="caution">
    <text evidence="8">The sequence shown here is derived from an EMBL/GenBank/DDBJ whole genome shotgun (WGS) entry which is preliminary data.</text>
</comment>
<sequence length="203" mass="22653">MNSYYDYIRIASMVSMVLIMPGPTNTLLVSSGYSHGFISTLRLILAEALGYITAISLWGLFLSTVSHAFVWSLVILKMCASTYIAYLAFKVWHFSLDKNAAKINFITVLFATLLNPKAFVFATYIFPLTAFTLWSEYIPCMAVFVCALLPVSLIWVGVGKMLYAGKLVKGSLKPDLFYRLASVVLCVFSVSMFYTSMKGVLYL</sequence>
<evidence type="ECO:0000256" key="4">
    <source>
        <dbReference type="ARBA" id="ARBA00022970"/>
    </source>
</evidence>
<protein>
    <submittedName>
        <fullName evidence="8">Putative threonine efflux protein</fullName>
    </submittedName>
</protein>
<keyword evidence="5 7" id="KW-1133">Transmembrane helix</keyword>
<proteinExistence type="predicted"/>
<keyword evidence="4" id="KW-0029">Amino-acid transport</keyword>
<reference evidence="8 9" key="1">
    <citation type="submission" date="2014-03" db="EMBL/GenBank/DDBJ databases">
        <title>Draft Genome of Photorhabdus luminescens BA1, an Egyptian Isolate.</title>
        <authorList>
            <person name="Ghazal S."/>
            <person name="Hurst S.G.IV."/>
            <person name="Morris K."/>
            <person name="Thomas K."/>
            <person name="Tisa L.S."/>
        </authorList>
    </citation>
    <scope>NUCLEOTIDE SEQUENCE [LARGE SCALE GENOMIC DNA]</scope>
    <source>
        <strain evidence="8 9">BA1</strain>
    </source>
</reference>
<dbReference type="EMBL" id="JFGV01000001">
    <property type="protein sequence ID" value="EYU17290.1"/>
    <property type="molecule type" value="Genomic_DNA"/>
</dbReference>
<evidence type="ECO:0000256" key="3">
    <source>
        <dbReference type="ARBA" id="ARBA00022692"/>
    </source>
</evidence>
<evidence type="ECO:0000313" key="9">
    <source>
        <dbReference type="Proteomes" id="UP000023464"/>
    </source>
</evidence>
<keyword evidence="6 7" id="KW-0472">Membrane</keyword>
<feature type="transmembrane region" description="Helical" evidence="7">
    <location>
        <begin position="176"/>
        <end position="194"/>
    </location>
</feature>
<dbReference type="PATRIC" id="fig|1393736.3.peg.69"/>
<dbReference type="GO" id="GO:0033228">
    <property type="term" value="P:cysteine export across plasma membrane"/>
    <property type="evidence" value="ECO:0007669"/>
    <property type="project" value="TreeGrafter"/>
</dbReference>
<feature type="transmembrane region" description="Helical" evidence="7">
    <location>
        <begin position="101"/>
        <end position="126"/>
    </location>
</feature>
<organism evidence="8 9">
    <name type="scientific">Photorhabdus aegyptia</name>
    <dbReference type="NCBI Taxonomy" id="2805098"/>
    <lineage>
        <taxon>Bacteria</taxon>
        <taxon>Pseudomonadati</taxon>
        <taxon>Pseudomonadota</taxon>
        <taxon>Gammaproteobacteria</taxon>
        <taxon>Enterobacterales</taxon>
        <taxon>Morganellaceae</taxon>
        <taxon>Photorhabdus</taxon>
    </lineage>
</organism>
<dbReference type="InterPro" id="IPR001123">
    <property type="entry name" value="LeuE-type"/>
</dbReference>
<comment type="subcellular location">
    <subcellularLocation>
        <location evidence="1">Cell membrane</location>
        <topology evidence="1">Multi-pass membrane protein</topology>
    </subcellularLocation>
</comment>
<dbReference type="AlphaFoldDB" id="A0A022PSN6"/>
<evidence type="ECO:0000256" key="5">
    <source>
        <dbReference type="ARBA" id="ARBA00022989"/>
    </source>
</evidence>
<evidence type="ECO:0000256" key="7">
    <source>
        <dbReference type="SAM" id="Phobius"/>
    </source>
</evidence>
<feature type="transmembrane region" description="Helical" evidence="7">
    <location>
        <begin position="141"/>
        <end position="164"/>
    </location>
</feature>
<keyword evidence="2" id="KW-1003">Cell membrane</keyword>
<gene>
    <name evidence="8" type="ORF">BA1DRAFT_00070</name>
</gene>
<evidence type="ECO:0000313" key="8">
    <source>
        <dbReference type="EMBL" id="EYU17290.1"/>
    </source>
</evidence>
<keyword evidence="3 7" id="KW-0812">Transmembrane</keyword>
<dbReference type="PANTHER" id="PTHR30086">
    <property type="entry name" value="ARGININE EXPORTER PROTEIN ARGO"/>
    <property type="match status" value="1"/>
</dbReference>
<dbReference type="GO" id="GO:0005886">
    <property type="term" value="C:plasma membrane"/>
    <property type="evidence" value="ECO:0007669"/>
    <property type="project" value="UniProtKB-SubCell"/>
</dbReference>
<dbReference type="RefSeq" id="WP_036775182.1">
    <property type="nucleotide sequence ID" value="NZ_CAWLTM010000114.1"/>
</dbReference>
<evidence type="ECO:0000256" key="1">
    <source>
        <dbReference type="ARBA" id="ARBA00004651"/>
    </source>
</evidence>
<feature type="transmembrane region" description="Helical" evidence="7">
    <location>
        <begin position="41"/>
        <end position="62"/>
    </location>
</feature>
<keyword evidence="9" id="KW-1185">Reference proteome</keyword>
<keyword evidence="4" id="KW-0813">Transport</keyword>
<dbReference type="GO" id="GO:0015171">
    <property type="term" value="F:amino acid transmembrane transporter activity"/>
    <property type="evidence" value="ECO:0007669"/>
    <property type="project" value="TreeGrafter"/>
</dbReference>
<evidence type="ECO:0000256" key="6">
    <source>
        <dbReference type="ARBA" id="ARBA00023136"/>
    </source>
</evidence>
<dbReference type="PANTHER" id="PTHR30086:SF20">
    <property type="entry name" value="ARGININE EXPORTER PROTEIN ARGO-RELATED"/>
    <property type="match status" value="1"/>
</dbReference>
<dbReference type="Pfam" id="PF01810">
    <property type="entry name" value="LysE"/>
    <property type="match status" value="1"/>
</dbReference>
<evidence type="ECO:0000256" key="2">
    <source>
        <dbReference type="ARBA" id="ARBA00022475"/>
    </source>
</evidence>
<feature type="transmembrane region" description="Helical" evidence="7">
    <location>
        <begin position="68"/>
        <end position="89"/>
    </location>
</feature>
<name>A0A022PSN6_9GAMM</name>